<evidence type="ECO:0000313" key="2">
    <source>
        <dbReference type="Proteomes" id="UP001175227"/>
    </source>
</evidence>
<keyword evidence="2" id="KW-1185">Reference proteome</keyword>
<protein>
    <submittedName>
        <fullName evidence="1">Uncharacterized protein</fullName>
    </submittedName>
</protein>
<sequence>MLLFTNFPFHNEPFHMNDLKTLEVKCMNQTDLVCLKRFLLHTLRMPKNLCIAKVDNGDSSLSPFCILTAYLTHGPHIRRLRSRARAPTPMVPIHLPTHPRLKRTPHHRDQPQSQVLCGLPVMVEDKPWQGMWRTFREALEGKAWLEEVVLLLWVPLMSLRALTGYNIISGVHTLL</sequence>
<reference evidence="1" key="1">
    <citation type="submission" date="2023-06" db="EMBL/GenBank/DDBJ databases">
        <authorList>
            <consortium name="Lawrence Berkeley National Laboratory"/>
            <person name="Ahrendt S."/>
            <person name="Sahu N."/>
            <person name="Indic B."/>
            <person name="Wong-Bajracharya J."/>
            <person name="Merenyi Z."/>
            <person name="Ke H.-M."/>
            <person name="Monk M."/>
            <person name="Kocsube S."/>
            <person name="Drula E."/>
            <person name="Lipzen A."/>
            <person name="Balint B."/>
            <person name="Henrissat B."/>
            <person name="Andreopoulos B."/>
            <person name="Martin F.M."/>
            <person name="Harder C.B."/>
            <person name="Rigling D."/>
            <person name="Ford K.L."/>
            <person name="Foster G.D."/>
            <person name="Pangilinan J."/>
            <person name="Papanicolaou A."/>
            <person name="Barry K."/>
            <person name="LaButti K."/>
            <person name="Viragh M."/>
            <person name="Koriabine M."/>
            <person name="Yan M."/>
            <person name="Riley R."/>
            <person name="Champramary S."/>
            <person name="Plett K.L."/>
            <person name="Tsai I.J."/>
            <person name="Slot J."/>
            <person name="Sipos G."/>
            <person name="Plett J."/>
            <person name="Nagy L.G."/>
            <person name="Grigoriev I.V."/>
        </authorList>
    </citation>
    <scope>NUCLEOTIDE SEQUENCE</scope>
    <source>
        <strain evidence="1">ICMP 16352</strain>
    </source>
</reference>
<gene>
    <name evidence="1" type="ORF">IW261DRAFT_1574819</name>
</gene>
<dbReference type="AlphaFoldDB" id="A0AA39TX24"/>
<dbReference type="EMBL" id="JAUEPR010000090">
    <property type="protein sequence ID" value="KAK0465749.1"/>
    <property type="molecule type" value="Genomic_DNA"/>
</dbReference>
<organism evidence="1 2">
    <name type="scientific">Armillaria novae-zelandiae</name>
    <dbReference type="NCBI Taxonomy" id="153914"/>
    <lineage>
        <taxon>Eukaryota</taxon>
        <taxon>Fungi</taxon>
        <taxon>Dikarya</taxon>
        <taxon>Basidiomycota</taxon>
        <taxon>Agaricomycotina</taxon>
        <taxon>Agaricomycetes</taxon>
        <taxon>Agaricomycetidae</taxon>
        <taxon>Agaricales</taxon>
        <taxon>Marasmiineae</taxon>
        <taxon>Physalacriaceae</taxon>
        <taxon>Armillaria</taxon>
    </lineage>
</organism>
<accession>A0AA39TX24</accession>
<comment type="caution">
    <text evidence="1">The sequence shown here is derived from an EMBL/GenBank/DDBJ whole genome shotgun (WGS) entry which is preliminary data.</text>
</comment>
<dbReference type="Proteomes" id="UP001175227">
    <property type="component" value="Unassembled WGS sequence"/>
</dbReference>
<proteinExistence type="predicted"/>
<name>A0AA39TX24_9AGAR</name>
<evidence type="ECO:0000313" key="1">
    <source>
        <dbReference type="EMBL" id="KAK0465749.1"/>
    </source>
</evidence>